<evidence type="ECO:0000313" key="1">
    <source>
        <dbReference type="EMBL" id="RHE92443.1"/>
    </source>
</evidence>
<dbReference type="Proteomes" id="UP000285650">
    <property type="component" value="Unassembled WGS sequence"/>
</dbReference>
<proteinExistence type="predicted"/>
<gene>
    <name evidence="1" type="ORF">DW712_09170</name>
</gene>
<dbReference type="AlphaFoldDB" id="A0A414LD63"/>
<protein>
    <submittedName>
        <fullName evidence="1">Uncharacterized protein</fullName>
    </submittedName>
</protein>
<comment type="caution">
    <text evidence="1">The sequence shown here is derived from an EMBL/GenBank/DDBJ whole genome shotgun (WGS) entry which is preliminary data.</text>
</comment>
<sequence>MHLLRTKSGVSPSRGTSDWRRYGASAAQIRLDYDSLRMNPFQPVIYPVYGNLAYFPSFFYPLCHSFDDSEMAFS</sequence>
<evidence type="ECO:0000313" key="2">
    <source>
        <dbReference type="Proteomes" id="UP000285650"/>
    </source>
</evidence>
<dbReference type="EMBL" id="QSKV01000005">
    <property type="protein sequence ID" value="RHE92443.1"/>
    <property type="molecule type" value="Genomic_DNA"/>
</dbReference>
<name>A0A414LD63_9BACE</name>
<accession>A0A414LD63</accession>
<reference evidence="1 2" key="1">
    <citation type="submission" date="2018-08" db="EMBL/GenBank/DDBJ databases">
        <title>A genome reference for cultivated species of the human gut microbiota.</title>
        <authorList>
            <person name="Zou Y."/>
            <person name="Xue W."/>
            <person name="Luo G."/>
        </authorList>
    </citation>
    <scope>NUCLEOTIDE SEQUENCE [LARGE SCALE GENOMIC DNA]</scope>
    <source>
        <strain evidence="1 2">AM27-17</strain>
    </source>
</reference>
<organism evidence="1 2">
    <name type="scientific">Bacteroides intestinalis</name>
    <dbReference type="NCBI Taxonomy" id="329854"/>
    <lineage>
        <taxon>Bacteria</taxon>
        <taxon>Pseudomonadati</taxon>
        <taxon>Bacteroidota</taxon>
        <taxon>Bacteroidia</taxon>
        <taxon>Bacteroidales</taxon>
        <taxon>Bacteroidaceae</taxon>
        <taxon>Bacteroides</taxon>
    </lineage>
</organism>